<dbReference type="PANTHER" id="PTHR33695">
    <property type="entry name" value="LIPOPROTEIN SIGNAL PEPTIDASE"/>
    <property type="match status" value="1"/>
</dbReference>
<dbReference type="Pfam" id="PF01252">
    <property type="entry name" value="Peptidase_A8"/>
    <property type="match status" value="1"/>
</dbReference>
<evidence type="ECO:0000256" key="7">
    <source>
        <dbReference type="ARBA" id="ARBA00022989"/>
    </source>
</evidence>
<keyword evidence="4 9" id="KW-0812">Transmembrane</keyword>
<feature type="compositionally biased region" description="Pro residues" evidence="11">
    <location>
        <begin position="193"/>
        <end position="216"/>
    </location>
</feature>
<gene>
    <name evidence="9 12" type="primary">lspA</name>
    <name evidence="12" type="ORF">POL67_27760</name>
</gene>
<dbReference type="RefSeq" id="WP_271922390.1">
    <property type="nucleotide sequence ID" value="NZ_JAQNDO010000001.1"/>
</dbReference>
<evidence type="ECO:0000256" key="5">
    <source>
        <dbReference type="ARBA" id="ARBA00022750"/>
    </source>
</evidence>
<feature type="active site" evidence="9">
    <location>
        <position position="144"/>
    </location>
</feature>
<dbReference type="HAMAP" id="MF_00161">
    <property type="entry name" value="LspA"/>
    <property type="match status" value="1"/>
</dbReference>
<evidence type="ECO:0000256" key="9">
    <source>
        <dbReference type="HAMAP-Rule" id="MF_00161"/>
    </source>
</evidence>
<comment type="function">
    <text evidence="9">This protein specifically catalyzes the removal of signal peptides from prolipoproteins.</text>
</comment>
<proteinExistence type="inferred from homology"/>
<feature type="active site" evidence="9">
    <location>
        <position position="166"/>
    </location>
</feature>
<dbReference type="EMBL" id="JAQNDO010000001">
    <property type="protein sequence ID" value="MDC0745161.1"/>
    <property type="molecule type" value="Genomic_DNA"/>
</dbReference>
<dbReference type="InterPro" id="IPR001872">
    <property type="entry name" value="Peptidase_A8"/>
</dbReference>
<feature type="region of interest" description="Disordered" evidence="11">
    <location>
        <begin position="189"/>
        <end position="216"/>
    </location>
</feature>
<dbReference type="Proteomes" id="UP001221411">
    <property type="component" value="Unassembled WGS sequence"/>
</dbReference>
<keyword evidence="8 9" id="KW-0472">Membrane</keyword>
<comment type="caution">
    <text evidence="12">The sequence shown here is derived from an EMBL/GenBank/DDBJ whole genome shotgun (WGS) entry which is preliminary data.</text>
</comment>
<evidence type="ECO:0000256" key="1">
    <source>
        <dbReference type="ARBA" id="ARBA00006139"/>
    </source>
</evidence>
<organism evidence="12 13">
    <name type="scientific">Polyangium mundeleinium</name>
    <dbReference type="NCBI Taxonomy" id="2995306"/>
    <lineage>
        <taxon>Bacteria</taxon>
        <taxon>Pseudomonadati</taxon>
        <taxon>Myxococcota</taxon>
        <taxon>Polyangia</taxon>
        <taxon>Polyangiales</taxon>
        <taxon>Polyangiaceae</taxon>
        <taxon>Polyangium</taxon>
    </lineage>
</organism>
<keyword evidence="6 9" id="KW-0378">Hydrolase</keyword>
<protein>
    <recommendedName>
        <fullName evidence="9">Lipoprotein signal peptidase</fullName>
        <ecNumber evidence="9">3.4.23.36</ecNumber>
    </recommendedName>
    <alternativeName>
        <fullName evidence="9">Prolipoprotein signal peptidase</fullName>
    </alternativeName>
    <alternativeName>
        <fullName evidence="9">Signal peptidase II</fullName>
        <shortName evidence="9">SPase II</shortName>
    </alternativeName>
</protein>
<dbReference type="PANTHER" id="PTHR33695:SF1">
    <property type="entry name" value="LIPOPROTEIN SIGNAL PEPTIDASE"/>
    <property type="match status" value="1"/>
</dbReference>
<keyword evidence="5 9" id="KW-0064">Aspartyl protease</keyword>
<feature type="transmembrane region" description="Helical" evidence="9">
    <location>
        <begin position="22"/>
        <end position="39"/>
    </location>
</feature>
<evidence type="ECO:0000313" key="12">
    <source>
        <dbReference type="EMBL" id="MDC0745161.1"/>
    </source>
</evidence>
<evidence type="ECO:0000256" key="10">
    <source>
        <dbReference type="RuleBase" id="RU004181"/>
    </source>
</evidence>
<keyword evidence="7 9" id="KW-1133">Transmembrane helix</keyword>
<feature type="transmembrane region" description="Helical" evidence="9">
    <location>
        <begin position="157"/>
        <end position="178"/>
    </location>
</feature>
<evidence type="ECO:0000256" key="11">
    <source>
        <dbReference type="SAM" id="MobiDB-lite"/>
    </source>
</evidence>
<keyword evidence="3 9" id="KW-0645">Protease</keyword>
<dbReference type="PRINTS" id="PR00781">
    <property type="entry name" value="LIPOSIGPTASE"/>
</dbReference>
<evidence type="ECO:0000256" key="3">
    <source>
        <dbReference type="ARBA" id="ARBA00022670"/>
    </source>
</evidence>
<accession>A0ABT5ETQ8</accession>
<dbReference type="EC" id="3.4.23.36" evidence="9"/>
<evidence type="ECO:0000256" key="8">
    <source>
        <dbReference type="ARBA" id="ARBA00023136"/>
    </source>
</evidence>
<comment type="catalytic activity">
    <reaction evidence="9">
        <text>Release of signal peptides from bacterial membrane prolipoproteins. Hydrolyzes -Xaa-Yaa-Zaa-|-(S,diacylglyceryl)Cys-, in which Xaa is hydrophobic (preferably Leu), and Yaa (Ala or Ser) and Zaa (Gly or Ala) have small, neutral side chains.</text>
        <dbReference type="EC" id="3.4.23.36"/>
    </reaction>
</comment>
<reference evidence="12 13" key="1">
    <citation type="submission" date="2022-11" db="EMBL/GenBank/DDBJ databases">
        <title>Minimal conservation of predation-associated metabolite biosynthetic gene clusters underscores biosynthetic potential of Myxococcota including descriptions for ten novel species: Archangium lansinium sp. nov., Myxococcus landrumus sp. nov., Nannocystis bai.</title>
        <authorList>
            <person name="Ahearne A."/>
            <person name="Stevens C."/>
            <person name="Dowd S."/>
        </authorList>
    </citation>
    <scope>NUCLEOTIDE SEQUENCE [LARGE SCALE GENOMIC DNA]</scope>
    <source>
        <strain evidence="12 13">RJM3</strain>
    </source>
</reference>
<comment type="similarity">
    <text evidence="1 9 10">Belongs to the peptidase A8 family.</text>
</comment>
<keyword evidence="13" id="KW-1185">Reference proteome</keyword>
<dbReference type="NCBIfam" id="TIGR00077">
    <property type="entry name" value="lspA"/>
    <property type="match status" value="1"/>
</dbReference>
<feature type="transmembrane region" description="Helical" evidence="9">
    <location>
        <begin position="92"/>
        <end position="111"/>
    </location>
</feature>
<sequence length="216" mass="23574">MTGQDAEEKRAEAPPDDTYRPSMLFLAVITVVSAAADLASKGWAKAALSGADKGRPKSIEVIKDHFDFIYTLNPGGAWSFLRSLPENLRRPFFLFVSSAAVVFIVSVYRRIHRDQWAMRWGLPLALGGAVGNLVDRIRYGSVIDFIDFYVIRNGREIHWPTFNVADIAIVAGVLLMALDTFLSRKTRGGFGEPVPPAEPLTASPAPPAPLPPPGEA</sequence>
<comment type="pathway">
    <text evidence="9">Protein modification; lipoprotein biosynthesis (signal peptide cleavage).</text>
</comment>
<evidence type="ECO:0000256" key="4">
    <source>
        <dbReference type="ARBA" id="ARBA00022692"/>
    </source>
</evidence>
<name>A0ABT5ETQ8_9BACT</name>
<dbReference type="GO" id="GO:0004190">
    <property type="term" value="F:aspartic-type endopeptidase activity"/>
    <property type="evidence" value="ECO:0007669"/>
    <property type="project" value="UniProtKB-EC"/>
</dbReference>
<evidence type="ECO:0000313" key="13">
    <source>
        <dbReference type="Proteomes" id="UP001221411"/>
    </source>
</evidence>
<comment type="caution">
    <text evidence="9">Lacks conserved residue(s) required for the propagation of feature annotation.</text>
</comment>
<evidence type="ECO:0000256" key="2">
    <source>
        <dbReference type="ARBA" id="ARBA00022475"/>
    </source>
</evidence>
<comment type="subcellular location">
    <subcellularLocation>
        <location evidence="9">Cell membrane</location>
        <topology evidence="9">Multi-pass membrane protein</topology>
    </subcellularLocation>
</comment>
<evidence type="ECO:0000256" key="6">
    <source>
        <dbReference type="ARBA" id="ARBA00022801"/>
    </source>
</evidence>
<keyword evidence="2 9" id="KW-1003">Cell membrane</keyword>